<feature type="domain" description="Peptide chain release factor" evidence="6">
    <location>
        <begin position="64"/>
        <end position="168"/>
    </location>
</feature>
<accession>A0A1A8WYW2</accession>
<dbReference type="Pfam" id="PF03462">
    <property type="entry name" value="PCRF"/>
    <property type="match status" value="1"/>
</dbReference>
<keyword evidence="4" id="KW-0732">Signal</keyword>
<feature type="chain" id="PRO_5008381210" evidence="4">
    <location>
        <begin position="25"/>
        <end position="322"/>
    </location>
</feature>
<dbReference type="InterPro" id="IPR005139">
    <property type="entry name" value="PCRF"/>
</dbReference>
<proteinExistence type="inferred from homology"/>
<evidence type="ECO:0000259" key="6">
    <source>
        <dbReference type="Pfam" id="PF03462"/>
    </source>
</evidence>
<feature type="domain" description="Prokaryotic-type class I peptide chain release factors" evidence="5">
    <location>
        <begin position="182"/>
        <end position="299"/>
    </location>
</feature>
<feature type="signal peptide" evidence="4">
    <location>
        <begin position="1"/>
        <end position="24"/>
    </location>
</feature>
<evidence type="ECO:0000256" key="1">
    <source>
        <dbReference type="ARBA" id="ARBA00010835"/>
    </source>
</evidence>
<evidence type="ECO:0000256" key="4">
    <source>
        <dbReference type="SAM" id="SignalP"/>
    </source>
</evidence>
<protein>
    <submittedName>
        <fullName evidence="7">Peptide chain release factor 1, putative</fullName>
    </submittedName>
</protein>
<evidence type="ECO:0000313" key="8">
    <source>
        <dbReference type="Proteomes" id="UP000078546"/>
    </source>
</evidence>
<keyword evidence="2" id="KW-0488">Methylation</keyword>
<dbReference type="EMBL" id="FLQV01000716">
    <property type="protein sequence ID" value="SBS97538.1"/>
    <property type="molecule type" value="Genomic_DNA"/>
</dbReference>
<dbReference type="Proteomes" id="UP000078546">
    <property type="component" value="Unassembled WGS sequence"/>
</dbReference>
<dbReference type="Gene3D" id="3.30.70.1660">
    <property type="match status" value="1"/>
</dbReference>
<dbReference type="Pfam" id="PF00472">
    <property type="entry name" value="RF-1"/>
    <property type="match status" value="1"/>
</dbReference>
<dbReference type="GO" id="GO:0003747">
    <property type="term" value="F:translation release factor activity"/>
    <property type="evidence" value="ECO:0007669"/>
    <property type="project" value="InterPro"/>
</dbReference>
<dbReference type="InterPro" id="IPR000352">
    <property type="entry name" value="Pep_chain_release_fac_I"/>
</dbReference>
<dbReference type="GO" id="GO:0005737">
    <property type="term" value="C:cytoplasm"/>
    <property type="evidence" value="ECO:0007669"/>
    <property type="project" value="UniProtKB-ARBA"/>
</dbReference>
<comment type="similarity">
    <text evidence="1">Belongs to the prokaryotic/mitochondrial release factor family.</text>
</comment>
<dbReference type="PANTHER" id="PTHR43804">
    <property type="entry name" value="LD18447P"/>
    <property type="match status" value="1"/>
</dbReference>
<organism evidence="7 8">
    <name type="scientific">Plasmodium ovale curtisi</name>
    <dbReference type="NCBI Taxonomy" id="864141"/>
    <lineage>
        <taxon>Eukaryota</taxon>
        <taxon>Sar</taxon>
        <taxon>Alveolata</taxon>
        <taxon>Apicomplexa</taxon>
        <taxon>Aconoidasida</taxon>
        <taxon>Haemosporida</taxon>
        <taxon>Plasmodiidae</taxon>
        <taxon>Plasmodium</taxon>
        <taxon>Plasmodium (Plasmodium)</taxon>
    </lineage>
</organism>
<dbReference type="AlphaFoldDB" id="A0A1A8WYW2"/>
<gene>
    <name evidence="7" type="ORF">POVCU1_038980</name>
</gene>
<evidence type="ECO:0000256" key="3">
    <source>
        <dbReference type="ARBA" id="ARBA00022917"/>
    </source>
</evidence>
<name>A0A1A8WYW2_PLAOA</name>
<reference evidence="8" key="1">
    <citation type="submission" date="2016-05" db="EMBL/GenBank/DDBJ databases">
        <authorList>
            <person name="Naeem Raeece"/>
        </authorList>
    </citation>
    <scope>NUCLEOTIDE SEQUENCE [LARGE SCALE GENOMIC DNA]</scope>
</reference>
<sequence>MPRDIGKFLLFYVVFCGLPARVPSFRLYQTRHLTKRGKTTNKLTPFFKGNPFYLCAKKEETIFKEDKNCIRIEFRPGVGGEEAVSWSDRLLNTYKTFAEKKGCIVEKVKDVSDSLIVRSCRNITINKDGKEIETSLYDLFKDECGIHQVKRIPKNEAKGRIHSSTATIAIFMHTNEEIGQESIDPKDLKVTTFRSSKPGGQNVNKIESGVTILYLPMGIKTTCQEERLIIDRHKQKVSLKLTQELNKRKAMKRLILKITEIRNSARENKLQRERSKQVQQSNRSNRIRTYNFFRRYITDYVTNRKINLDHFEKAKLENIFNI</sequence>
<keyword evidence="3" id="KW-0648">Protein biosynthesis</keyword>
<dbReference type="Gene3D" id="3.30.160.20">
    <property type="match status" value="1"/>
</dbReference>
<dbReference type="SUPFAM" id="SSF75620">
    <property type="entry name" value="Release factor"/>
    <property type="match status" value="1"/>
</dbReference>
<dbReference type="InterPro" id="IPR045853">
    <property type="entry name" value="Pep_chain_release_fac_I_sf"/>
</dbReference>
<evidence type="ECO:0000313" key="7">
    <source>
        <dbReference type="EMBL" id="SBS97538.1"/>
    </source>
</evidence>
<dbReference type="InterPro" id="IPR050057">
    <property type="entry name" value="Prokaryotic/Mito_RF"/>
</dbReference>
<evidence type="ECO:0000256" key="2">
    <source>
        <dbReference type="ARBA" id="ARBA00022481"/>
    </source>
</evidence>
<evidence type="ECO:0000259" key="5">
    <source>
        <dbReference type="Pfam" id="PF00472"/>
    </source>
</evidence>
<dbReference type="PANTHER" id="PTHR43804:SF7">
    <property type="entry name" value="LD18447P"/>
    <property type="match status" value="1"/>
</dbReference>